<evidence type="ECO:0000313" key="1">
    <source>
        <dbReference type="Proteomes" id="UP000887569"/>
    </source>
</evidence>
<dbReference type="AlphaFoldDB" id="A0A915B4L1"/>
<organism evidence="1 2">
    <name type="scientific">Parascaris univalens</name>
    <name type="common">Nematode worm</name>
    <dbReference type="NCBI Taxonomy" id="6257"/>
    <lineage>
        <taxon>Eukaryota</taxon>
        <taxon>Metazoa</taxon>
        <taxon>Ecdysozoa</taxon>
        <taxon>Nematoda</taxon>
        <taxon>Chromadorea</taxon>
        <taxon>Rhabditida</taxon>
        <taxon>Spirurina</taxon>
        <taxon>Ascaridomorpha</taxon>
        <taxon>Ascaridoidea</taxon>
        <taxon>Ascarididae</taxon>
        <taxon>Parascaris</taxon>
    </lineage>
</organism>
<name>A0A915B4L1_PARUN</name>
<dbReference type="Proteomes" id="UP000887569">
    <property type="component" value="Unplaced"/>
</dbReference>
<accession>A0A915B4L1</accession>
<proteinExistence type="predicted"/>
<reference evidence="2" key="1">
    <citation type="submission" date="2022-11" db="UniProtKB">
        <authorList>
            <consortium name="WormBaseParasite"/>
        </authorList>
    </citation>
    <scope>IDENTIFICATION</scope>
</reference>
<keyword evidence="1" id="KW-1185">Reference proteome</keyword>
<protein>
    <submittedName>
        <fullName evidence="2">Protein MEMO1</fullName>
    </submittedName>
</protein>
<evidence type="ECO:0000313" key="2">
    <source>
        <dbReference type="WBParaSite" id="PgR026_g093_t05"/>
    </source>
</evidence>
<dbReference type="WBParaSite" id="PgR026_g093_t05">
    <property type="protein sequence ID" value="PgR026_g093_t05"/>
    <property type="gene ID" value="PgR026_g093"/>
</dbReference>
<sequence length="39" mass="4302">MTFDNGLANVVYVKVLNPHLSSNHLIVCVCLRLYIGGVE</sequence>